<organism evidence="2 4">
    <name type="scientific">Corynebacterium imitans</name>
    <dbReference type="NCBI Taxonomy" id="156978"/>
    <lineage>
        <taxon>Bacteria</taxon>
        <taxon>Bacillati</taxon>
        <taxon>Actinomycetota</taxon>
        <taxon>Actinomycetes</taxon>
        <taxon>Mycobacteriales</taxon>
        <taxon>Corynebacteriaceae</taxon>
        <taxon>Corynebacterium</taxon>
    </lineage>
</organism>
<name>A0A076NPG2_9CORY</name>
<keyword evidence="1" id="KW-0812">Transmembrane</keyword>
<proteinExistence type="predicted"/>
<dbReference type="RefSeq" id="WP_038592028.1">
    <property type="nucleotide sequence ID" value="NZ_CP009211.1"/>
</dbReference>
<dbReference type="EMBL" id="CP009211">
    <property type="protein sequence ID" value="AIJ34071.1"/>
    <property type="molecule type" value="Genomic_DNA"/>
</dbReference>
<evidence type="ECO:0000313" key="4">
    <source>
        <dbReference type="Proteomes" id="UP000028780"/>
    </source>
</evidence>
<evidence type="ECO:0000256" key="1">
    <source>
        <dbReference type="SAM" id="Phobius"/>
    </source>
</evidence>
<keyword evidence="4" id="KW-1185">Reference proteome</keyword>
<accession>A0A076NPG2</accession>
<evidence type="ECO:0000313" key="5">
    <source>
        <dbReference type="Proteomes" id="UP000215374"/>
    </source>
</evidence>
<protein>
    <submittedName>
        <fullName evidence="2">Uncharacterized protein</fullName>
    </submittedName>
</protein>
<dbReference type="STRING" id="156978.CIMIT_09295"/>
<dbReference type="KEGG" id="cii:CIMIT_09295"/>
<evidence type="ECO:0000313" key="2">
    <source>
        <dbReference type="EMBL" id="AIJ34071.1"/>
    </source>
</evidence>
<reference evidence="3 5" key="2">
    <citation type="submission" date="2017-06" db="EMBL/GenBank/DDBJ databases">
        <authorList>
            <consortium name="Pathogen Informatics"/>
        </authorList>
    </citation>
    <scope>NUCLEOTIDE SEQUENCE [LARGE SCALE GENOMIC DNA]</scope>
    <source>
        <strain evidence="3 5">NCTC13015</strain>
    </source>
</reference>
<keyword evidence="1" id="KW-0472">Membrane</keyword>
<dbReference type="Proteomes" id="UP000215374">
    <property type="component" value="Chromosome 1"/>
</dbReference>
<dbReference type="OrthoDB" id="4411364at2"/>
<feature type="transmembrane region" description="Helical" evidence="1">
    <location>
        <begin position="29"/>
        <end position="46"/>
    </location>
</feature>
<dbReference type="Proteomes" id="UP000028780">
    <property type="component" value="Chromosome"/>
</dbReference>
<dbReference type="AlphaFoldDB" id="A0A076NPG2"/>
<gene>
    <name evidence="2" type="ORF">CIMIT_09295</name>
    <name evidence="3" type="ORF">SAMEA4535761_01922</name>
</gene>
<keyword evidence="1" id="KW-1133">Transmembrane helix</keyword>
<dbReference type="HOGENOM" id="CLU_163887_0_0_11"/>
<reference evidence="2 4" key="1">
    <citation type="submission" date="2014-08" db="EMBL/GenBank/DDBJ databases">
        <title>Complete genome sequence of Corynebacterium imitans DSM 44264, isolated from a five-month-old boy with suspected pharyngeal diphtheria.</title>
        <authorList>
            <person name="Mollmann S."/>
            <person name="Albersmeier A."/>
            <person name="Ruckert C."/>
            <person name="Tauch A."/>
        </authorList>
    </citation>
    <scope>NUCLEOTIDE SEQUENCE [LARGE SCALE GENOMIC DNA]</scope>
    <source>
        <strain evidence="2 4">DSM 44264</strain>
    </source>
</reference>
<evidence type="ECO:0000313" key="3">
    <source>
        <dbReference type="EMBL" id="SNV79656.1"/>
    </source>
</evidence>
<dbReference type="EMBL" id="LT906467">
    <property type="protein sequence ID" value="SNV79656.1"/>
    <property type="molecule type" value="Genomic_DNA"/>
</dbReference>
<sequence length="101" mass="11016">MRHVLLVIAAVLSILAVGAAMLSLPAWVGPLAIVGASLALVTWLVLQYRLRAAPDLVLSGDQRETIANMKREGNTETAVRQVQLWKRDATRADAMRIVDDL</sequence>